<evidence type="ECO:0000313" key="2">
    <source>
        <dbReference type="Proteomes" id="UP000030377"/>
    </source>
</evidence>
<sequence length="112" mass="12448">MQQHLTRAEQANLIAGHAVSYATAYLDGRHTAQQLADNADRLFLDLLVISNPETSAFLVPVQLLAVAMMRTARRKIPDSLDTDALAERWHAVMAALVELVLNESRQLNKDRA</sequence>
<dbReference type="Proteomes" id="UP000030377">
    <property type="component" value="Unassembled WGS sequence"/>
</dbReference>
<protein>
    <submittedName>
        <fullName evidence="1">Uncharacterized protein</fullName>
    </submittedName>
</protein>
<accession>A0A0A3XN60</accession>
<comment type="caution">
    <text evidence="1">The sequence shown here is derived from an EMBL/GenBank/DDBJ whole genome shotgun (WGS) entry which is preliminary data.</text>
</comment>
<reference evidence="1 2" key="1">
    <citation type="submission" date="2014-09" db="EMBL/GenBank/DDBJ databases">
        <title>Draft genome of Bradyrhizobium japonicum Is-34.</title>
        <authorList>
            <person name="Tsurumaru H."/>
            <person name="Yamakawa T."/>
            <person name="Hashimoto S."/>
            <person name="Okizaki K."/>
            <person name="Kanesaki Y."/>
            <person name="Yoshikawa H."/>
            <person name="Yajima S."/>
        </authorList>
    </citation>
    <scope>NUCLEOTIDE SEQUENCE [LARGE SCALE GENOMIC DNA]</scope>
    <source>
        <strain evidence="1 2">Is-34</strain>
    </source>
</reference>
<proteinExistence type="predicted"/>
<dbReference type="RefSeq" id="WP_041958592.1">
    <property type="nucleotide sequence ID" value="NZ_JRPN01000024.1"/>
</dbReference>
<dbReference type="EMBL" id="JRPN01000024">
    <property type="protein sequence ID" value="KGT75825.1"/>
    <property type="molecule type" value="Genomic_DNA"/>
</dbReference>
<name>A0A0A3XN60_BRAJP</name>
<dbReference type="AlphaFoldDB" id="A0A0A3XN60"/>
<organism evidence="1 2">
    <name type="scientific">Bradyrhizobium japonicum</name>
    <dbReference type="NCBI Taxonomy" id="375"/>
    <lineage>
        <taxon>Bacteria</taxon>
        <taxon>Pseudomonadati</taxon>
        <taxon>Pseudomonadota</taxon>
        <taxon>Alphaproteobacteria</taxon>
        <taxon>Hyphomicrobiales</taxon>
        <taxon>Nitrobacteraceae</taxon>
        <taxon>Bradyrhizobium</taxon>
    </lineage>
</organism>
<evidence type="ECO:0000313" key="1">
    <source>
        <dbReference type="EMBL" id="KGT75825.1"/>
    </source>
</evidence>
<gene>
    <name evidence="1" type="ORF">MA20_32065</name>
</gene>